<accession>A0ABX1YI94</accession>
<organism evidence="1 2">
    <name type="scientific">Paenibacillus phytohabitans</name>
    <dbReference type="NCBI Taxonomy" id="2654978"/>
    <lineage>
        <taxon>Bacteria</taxon>
        <taxon>Bacillati</taxon>
        <taxon>Bacillota</taxon>
        <taxon>Bacilli</taxon>
        <taxon>Bacillales</taxon>
        <taxon>Paenibacillaceae</taxon>
        <taxon>Paenibacillus</taxon>
    </lineage>
</organism>
<keyword evidence="2" id="KW-1185">Reference proteome</keyword>
<dbReference type="EMBL" id="WHOB01000030">
    <property type="protein sequence ID" value="NOU79681.1"/>
    <property type="molecule type" value="Genomic_DNA"/>
</dbReference>
<evidence type="ECO:0008006" key="3">
    <source>
        <dbReference type="Google" id="ProtNLM"/>
    </source>
</evidence>
<name>A0ABX1YI94_9BACL</name>
<reference evidence="1 2" key="1">
    <citation type="submission" date="2019-10" db="EMBL/GenBank/DDBJ databases">
        <title>Description of Paenibacillus terricola sp. nov.</title>
        <authorList>
            <person name="Carlier A."/>
            <person name="Qi S."/>
        </authorList>
    </citation>
    <scope>NUCLEOTIDE SEQUENCE [LARGE SCALE GENOMIC DNA]</scope>
    <source>
        <strain evidence="1 2">LMG 31459</strain>
    </source>
</reference>
<comment type="caution">
    <text evidence="1">The sequence shown here is derived from an EMBL/GenBank/DDBJ whole genome shotgun (WGS) entry which is preliminary data.</text>
</comment>
<dbReference type="Proteomes" id="UP000596857">
    <property type="component" value="Unassembled WGS sequence"/>
</dbReference>
<proteinExistence type="predicted"/>
<protein>
    <recommendedName>
        <fullName evidence="3">Phage tail collar domain-containing protein</fullName>
    </recommendedName>
</protein>
<sequence>MKTTGNLGLKKPDGTDIVDITDLNGNMDILDTAVKAVQDHAADAIKHITAAERTAWNAKASTAAATASTAGLMAAADKAKLDGVAAGANNYVHPNHTGDVTSTGDGVTAIAPGVIVNADVNAAAAIDATKIGTGVVSNAEFGYLDGVTSGIQGQLNGKSPTVDYVRQPAYSITSGTGAAYTVNLTPAPASLPEGFGITIVPNLVNTAGPTLNVNGLGAIPLKDQKGIAYAAGKLLAGKPYMFRKVGTDFLADSAGGSGNAVAGDIRAGKTAATDVGDVTGTLTVQTGGTVTPGPSAQVKAAGIYDTAITVAGVSVPAASVLAGTTIAGTAGTMPNRSAENNNMPPTDTAYWPPGAYGNEYAKAHLRPPAGYYNGSTWVSADAPGLIASYVRSDVNILGMQGSMPVISTGADPALSVGKWGDGALAVYPREGYRKGGAGAGEIKVSVDQLKSVNAHLQPWYIAQGAEIFGVYGTVAPALSGRIDISFSSGWVAGDGRAYLICSMPAGTKRFTWSGSSTVYYDYGRFSLFVQDGWTGAEVGWINVERGGNLYLYPTGMMYDAAKRTLTIWSASTYNGGNMISTAASTYNLPANFNTDAPLNLYFRADSAYSYSPTMSLSGSITYSN</sequence>
<evidence type="ECO:0000313" key="2">
    <source>
        <dbReference type="Proteomes" id="UP000596857"/>
    </source>
</evidence>
<gene>
    <name evidence="1" type="ORF">GC101_12430</name>
</gene>
<evidence type="ECO:0000313" key="1">
    <source>
        <dbReference type="EMBL" id="NOU79681.1"/>
    </source>
</evidence>
<dbReference type="RefSeq" id="WP_171717516.1">
    <property type="nucleotide sequence ID" value="NZ_WHOB01000030.1"/>
</dbReference>